<keyword evidence="1" id="KW-1133">Transmembrane helix</keyword>
<dbReference type="EMBL" id="CP064781">
    <property type="protein sequence ID" value="QRJ65328.1"/>
    <property type="molecule type" value="Genomic_DNA"/>
</dbReference>
<organism evidence="2 3">
    <name type="scientific">Azospira restricta</name>
    <dbReference type="NCBI Taxonomy" id="404405"/>
    <lineage>
        <taxon>Bacteria</taxon>
        <taxon>Pseudomonadati</taxon>
        <taxon>Pseudomonadota</taxon>
        <taxon>Betaproteobacteria</taxon>
        <taxon>Rhodocyclales</taxon>
        <taxon>Rhodocyclaceae</taxon>
        <taxon>Azospira</taxon>
    </lineage>
</organism>
<keyword evidence="3" id="KW-1185">Reference proteome</keyword>
<evidence type="ECO:0000256" key="1">
    <source>
        <dbReference type="SAM" id="Phobius"/>
    </source>
</evidence>
<keyword evidence="1" id="KW-0472">Membrane</keyword>
<name>A0A974Y5F5_9RHOO</name>
<accession>A0A974Y5F5</accession>
<evidence type="ECO:0000313" key="3">
    <source>
        <dbReference type="Proteomes" id="UP000663444"/>
    </source>
</evidence>
<evidence type="ECO:0000313" key="2">
    <source>
        <dbReference type="EMBL" id="QRJ65328.1"/>
    </source>
</evidence>
<dbReference type="Proteomes" id="UP000663444">
    <property type="component" value="Chromosome"/>
</dbReference>
<proteinExistence type="predicted"/>
<feature type="transmembrane region" description="Helical" evidence="1">
    <location>
        <begin position="47"/>
        <end position="68"/>
    </location>
</feature>
<keyword evidence="1" id="KW-0812">Transmembrane</keyword>
<gene>
    <name evidence="2" type="ORF">IWH25_08400</name>
</gene>
<feature type="transmembrane region" description="Helical" evidence="1">
    <location>
        <begin position="88"/>
        <end position="109"/>
    </location>
</feature>
<feature type="transmembrane region" description="Helical" evidence="1">
    <location>
        <begin position="20"/>
        <end position="41"/>
    </location>
</feature>
<reference evidence="2" key="1">
    <citation type="submission" date="2020-11" db="EMBL/GenBank/DDBJ databases">
        <title>Azospira restricta DSM 18626 genome sequence.</title>
        <authorList>
            <person name="Moe W.M."/>
        </authorList>
    </citation>
    <scope>NUCLEOTIDE SEQUENCE</scope>
    <source>
        <strain evidence="2">DSM 18626</strain>
    </source>
</reference>
<protein>
    <submittedName>
        <fullName evidence="2">Uncharacterized protein</fullName>
    </submittedName>
</protein>
<dbReference type="KEGG" id="ares:IWH25_08400"/>
<sequence>MTRLAQFWQGRFPLSKTFWLGWAVPVVGGNVLLSVGAWWVINHIGLIAFYIAVALVAIYTLAAVIPVWRSAATYTGHRLFKYGARGVAAVTTLLPIVGIVTIAATLIAIKSGNDPTHDPERIAEKTAIPSASHPLAGFWKTDPSDNFGLAIAPAEGSLYSVSFCGPGGCFKPGSYRPNTPIVGDESYQVISSETLRVRGNDGWTTYTRSPGRGGEDCPKP</sequence>
<dbReference type="RefSeq" id="WP_203388855.1">
    <property type="nucleotide sequence ID" value="NZ_CP064781.1"/>
</dbReference>
<dbReference type="AlphaFoldDB" id="A0A974Y5F5"/>